<reference evidence="1" key="1">
    <citation type="submission" date="2021-02" db="EMBL/GenBank/DDBJ databases">
        <authorList>
            <person name="Dougan E. K."/>
            <person name="Rhodes N."/>
            <person name="Thang M."/>
            <person name="Chan C."/>
        </authorList>
    </citation>
    <scope>NUCLEOTIDE SEQUENCE</scope>
</reference>
<feature type="non-terminal residue" evidence="1">
    <location>
        <position position="1"/>
    </location>
</feature>
<protein>
    <submittedName>
        <fullName evidence="1">Uncharacterized protein</fullName>
    </submittedName>
</protein>
<evidence type="ECO:0000313" key="1">
    <source>
        <dbReference type="EMBL" id="CAE8676087.1"/>
    </source>
</evidence>
<dbReference type="EMBL" id="CAJNNW010025186">
    <property type="protein sequence ID" value="CAE8676087.1"/>
    <property type="molecule type" value="Genomic_DNA"/>
</dbReference>
<sequence length="78" mass="8833">VLMSMCAGQEMALVHAVFGGWRTTYVKDRAEKDLNLKFQAEVEAANLTFVEYKKSQLSNLRNVLNRKAEGDSEALMHE</sequence>
<dbReference type="AlphaFoldDB" id="A0A813JEL3"/>
<comment type="caution">
    <text evidence="1">The sequence shown here is derived from an EMBL/GenBank/DDBJ whole genome shotgun (WGS) entry which is preliminary data.</text>
</comment>
<gene>
    <name evidence="1" type="ORF">PGLA2088_LOCUS19704</name>
</gene>
<dbReference type="Proteomes" id="UP000626109">
    <property type="component" value="Unassembled WGS sequence"/>
</dbReference>
<accession>A0A813JEL3</accession>
<organism evidence="1 2">
    <name type="scientific">Polarella glacialis</name>
    <name type="common">Dinoflagellate</name>
    <dbReference type="NCBI Taxonomy" id="89957"/>
    <lineage>
        <taxon>Eukaryota</taxon>
        <taxon>Sar</taxon>
        <taxon>Alveolata</taxon>
        <taxon>Dinophyceae</taxon>
        <taxon>Suessiales</taxon>
        <taxon>Suessiaceae</taxon>
        <taxon>Polarella</taxon>
    </lineage>
</organism>
<evidence type="ECO:0000313" key="2">
    <source>
        <dbReference type="Proteomes" id="UP000626109"/>
    </source>
</evidence>
<proteinExistence type="predicted"/>
<feature type="non-terminal residue" evidence="1">
    <location>
        <position position="78"/>
    </location>
</feature>
<name>A0A813JEL3_POLGL</name>